<dbReference type="Gene3D" id="3.20.20.80">
    <property type="entry name" value="Glycosidases"/>
    <property type="match status" value="1"/>
</dbReference>
<comment type="catalytic activity">
    <reaction evidence="1">
        <text>Hydrolysis of terminal, non-reducing (1-&gt;4)-linked alpha-D-glucose residues with release of alpha-D-glucose.</text>
        <dbReference type="EC" id="3.2.1.20"/>
    </reaction>
</comment>
<accession>A0ABR3VCC7</accession>
<evidence type="ECO:0000313" key="8">
    <source>
        <dbReference type="Proteomes" id="UP001583172"/>
    </source>
</evidence>
<dbReference type="InterPro" id="IPR011013">
    <property type="entry name" value="Gal_mutarotase_sf_dom"/>
</dbReference>
<organism evidence="7 8">
    <name type="scientific">Humicola insolens</name>
    <name type="common">Soft-rot fungus</name>
    <dbReference type="NCBI Taxonomy" id="85995"/>
    <lineage>
        <taxon>Eukaryota</taxon>
        <taxon>Fungi</taxon>
        <taxon>Dikarya</taxon>
        <taxon>Ascomycota</taxon>
        <taxon>Pezizomycotina</taxon>
        <taxon>Sordariomycetes</taxon>
        <taxon>Sordariomycetidae</taxon>
        <taxon>Sordariales</taxon>
        <taxon>Chaetomiaceae</taxon>
        <taxon>Mycothermus</taxon>
    </lineage>
</organism>
<dbReference type="Pfam" id="PF13802">
    <property type="entry name" value="Gal_mutarotas_2"/>
    <property type="match status" value="1"/>
</dbReference>
<protein>
    <recommendedName>
        <fullName evidence="3">alpha-glucosidase</fullName>
        <ecNumber evidence="3">3.2.1.20</ecNumber>
    </recommendedName>
</protein>
<keyword evidence="4" id="KW-0378">Hydrolase</keyword>
<dbReference type="SUPFAM" id="SSF74650">
    <property type="entry name" value="Galactose mutarotase-like"/>
    <property type="match status" value="1"/>
</dbReference>
<comment type="similarity">
    <text evidence="2 4">Belongs to the glycosyl hydrolase 31 family.</text>
</comment>
<evidence type="ECO:0000259" key="5">
    <source>
        <dbReference type="Pfam" id="PF01055"/>
    </source>
</evidence>
<dbReference type="Pfam" id="PF01055">
    <property type="entry name" value="Glyco_hydro_31_2nd"/>
    <property type="match status" value="1"/>
</dbReference>
<dbReference type="EMBL" id="JAZGSY010000153">
    <property type="protein sequence ID" value="KAL1839514.1"/>
    <property type="molecule type" value="Genomic_DNA"/>
</dbReference>
<dbReference type="InterPro" id="IPR030458">
    <property type="entry name" value="Glyco_hydro_31_AS"/>
</dbReference>
<keyword evidence="4" id="KW-0326">Glycosidase</keyword>
<evidence type="ECO:0000256" key="4">
    <source>
        <dbReference type="RuleBase" id="RU361185"/>
    </source>
</evidence>
<reference evidence="7 8" key="1">
    <citation type="journal article" date="2024" name="Commun. Biol.">
        <title>Comparative genomic analysis of thermophilic fungi reveals convergent evolutionary adaptations and gene losses.</title>
        <authorList>
            <person name="Steindorff A.S."/>
            <person name="Aguilar-Pontes M.V."/>
            <person name="Robinson A.J."/>
            <person name="Andreopoulos B."/>
            <person name="LaButti K."/>
            <person name="Kuo A."/>
            <person name="Mondo S."/>
            <person name="Riley R."/>
            <person name="Otillar R."/>
            <person name="Haridas S."/>
            <person name="Lipzen A."/>
            <person name="Grimwood J."/>
            <person name="Schmutz J."/>
            <person name="Clum A."/>
            <person name="Reid I.D."/>
            <person name="Moisan M.C."/>
            <person name="Butler G."/>
            <person name="Nguyen T.T.M."/>
            <person name="Dewar K."/>
            <person name="Conant G."/>
            <person name="Drula E."/>
            <person name="Henrissat B."/>
            <person name="Hansel C."/>
            <person name="Singer S."/>
            <person name="Hutchinson M.I."/>
            <person name="de Vries R.P."/>
            <person name="Natvig D.O."/>
            <person name="Powell A.J."/>
            <person name="Tsang A."/>
            <person name="Grigoriev I.V."/>
        </authorList>
    </citation>
    <scope>NUCLEOTIDE SEQUENCE [LARGE SCALE GENOMIC DNA]</scope>
    <source>
        <strain evidence="7 8">CBS 620.91</strain>
    </source>
</reference>
<sequence length="655" mass="73476">MPCADQAASRLRVLIEDAEQNVYQIPEEALPRPKNCRTTESNSLLKFNFTEDPFTFSVIRPSTGDVLFNTSDSPLIFESQYVRLRTRLPPNPNLYGLGEHSDSFRLPTDDYVRTLWNADSANLPPGNLYGSHPVYFEHRSTGTHGVFLANSNGMDIRIDTTDSCQYLEYNTLGGVLNLYFFAGPEPASVSKQYAEVVGLPAMVPYWTLGFHQSKYGWPSIDHVAEVVANYSAEGIPLETVWGDIDYMDQRRDFTTDPARYPLDKVRQFVDQLHRNGQQYVQILDPGIIRLEGYGPYDRGAEQGVFLRAADGSFYRGRQWPGEVVWPDWFAPATQHWWTAEIQAFYDPETGIDVGGLWVDMNEVSNMCSNPDCADQRHERSLNTHLLHRQSEQKKLGLPNRDLLNPPYRISNRLGDLSAWTLATNLTNADGTTQYDTHNLYGSMMVTATRNALLARRPGIRPFVLTRSTFSGTGRVAAHWSGDNNSTSSHYLLSITHALSFSALHATPMVGSDVCGFNSATTPRLCACWTAMAAFHPFMRNHADITAPDQEVYRWPEVADVARRALEENFEILVAPAEDGTAKGELYLDDGERLEVADERAEINFSWDGRTFAATGVFGYGTDVVVESVVVLGECAQQAKVREGPWGLREAFEFQI</sequence>
<dbReference type="PROSITE" id="PS00129">
    <property type="entry name" value="GLYCOSYL_HYDROL_F31_1"/>
    <property type="match status" value="1"/>
</dbReference>
<evidence type="ECO:0000256" key="1">
    <source>
        <dbReference type="ARBA" id="ARBA00001657"/>
    </source>
</evidence>
<gene>
    <name evidence="7" type="ORF">VTJ49DRAFT_1452</name>
</gene>
<proteinExistence type="inferred from homology"/>
<dbReference type="CDD" id="cd14752">
    <property type="entry name" value="GH31_N"/>
    <property type="match status" value="1"/>
</dbReference>
<dbReference type="PANTHER" id="PTHR22762:SF95">
    <property type="entry name" value="ALPHA_BETA-GLUCOSIDASE AGDC-RELATED"/>
    <property type="match status" value="1"/>
</dbReference>
<dbReference type="PANTHER" id="PTHR22762">
    <property type="entry name" value="ALPHA-GLUCOSIDASE"/>
    <property type="match status" value="1"/>
</dbReference>
<dbReference type="InterPro" id="IPR000322">
    <property type="entry name" value="Glyco_hydro_31_TIM"/>
</dbReference>
<evidence type="ECO:0000256" key="2">
    <source>
        <dbReference type="ARBA" id="ARBA00007806"/>
    </source>
</evidence>
<evidence type="ECO:0000313" key="7">
    <source>
        <dbReference type="EMBL" id="KAL1839514.1"/>
    </source>
</evidence>
<name>A0ABR3VCC7_HUMIN</name>
<dbReference type="Gene3D" id="2.60.40.1760">
    <property type="entry name" value="glycosyl hydrolase (family 31)"/>
    <property type="match status" value="1"/>
</dbReference>
<feature type="domain" description="Glycoside hydrolase family 31 N-terminal" evidence="6">
    <location>
        <begin position="39"/>
        <end position="153"/>
    </location>
</feature>
<keyword evidence="8" id="KW-1185">Reference proteome</keyword>
<feature type="domain" description="Glycoside hydrolase family 31 TIM barrel" evidence="5">
    <location>
        <begin position="200"/>
        <end position="566"/>
    </location>
</feature>
<dbReference type="InterPro" id="IPR017853">
    <property type="entry name" value="GH"/>
</dbReference>
<evidence type="ECO:0000256" key="3">
    <source>
        <dbReference type="ARBA" id="ARBA00012741"/>
    </source>
</evidence>
<comment type="caution">
    <text evidence="7">The sequence shown here is derived from an EMBL/GenBank/DDBJ whole genome shotgun (WGS) entry which is preliminary data.</text>
</comment>
<evidence type="ECO:0000259" key="6">
    <source>
        <dbReference type="Pfam" id="PF13802"/>
    </source>
</evidence>
<dbReference type="EC" id="3.2.1.20" evidence="3"/>
<dbReference type="SUPFAM" id="SSF51445">
    <property type="entry name" value="(Trans)glycosidases"/>
    <property type="match status" value="1"/>
</dbReference>
<dbReference type="InterPro" id="IPR025887">
    <property type="entry name" value="Glyco_hydro_31_N_dom"/>
</dbReference>
<dbReference type="CDD" id="cd06602">
    <property type="entry name" value="GH31_MGAM_SI_GAA"/>
    <property type="match status" value="1"/>
</dbReference>
<dbReference type="Proteomes" id="UP001583172">
    <property type="component" value="Unassembled WGS sequence"/>
</dbReference>